<gene>
    <name evidence="4" type="ORF">CQW68_21005</name>
</gene>
<comment type="caution">
    <text evidence="4">The sequence shown here is derived from an EMBL/GenBank/DDBJ whole genome shotgun (WGS) entry which is preliminary data.</text>
</comment>
<sequence>MKKTLIALAVAASAAISGSAMAWTPNGNGGSVQLSGMLTPDVKVTPWEVKVGDAVKGLDAKINKGQKTVDIAVTKTIPILGIRTQTAEVFHGQAGITPQISYGNAVKTDSFSKGSAPLTLEVKDSTGAKIGTAETSIVAAAASSYVDTAGYKIYSLYASKSGYGFFGGVGKSADAVASDPNAVADNILAEARGHYNSQGHYDAPAPGQITFDIKNASYSAFYVSGIEKDKTIKITLDDAACGDAPIQWKASLPIIVSYM</sequence>
<dbReference type="RefSeq" id="WP_065314219.1">
    <property type="nucleotide sequence ID" value="NZ_JYQV01000030.1"/>
</dbReference>
<accession>A0A5V2Y5K5</accession>
<evidence type="ECO:0008006" key="5">
    <source>
        <dbReference type="Google" id="ProtNLM"/>
    </source>
</evidence>
<name>A0A5V2Y5K5_SALER</name>
<protein>
    <recommendedName>
        <fullName evidence="5">Fimbrial protein</fullName>
    </recommendedName>
</protein>
<proteinExistence type="inferred from homology"/>
<evidence type="ECO:0000256" key="3">
    <source>
        <dbReference type="SAM" id="SignalP"/>
    </source>
</evidence>
<reference evidence="4" key="1">
    <citation type="submission" date="2018-07" db="EMBL/GenBank/DDBJ databases">
        <authorList>
            <consortium name="PulseNet: The National Subtyping Network for Foodborne Disease Surveillance"/>
            <person name="Tarr C.L."/>
            <person name="Trees E."/>
            <person name="Katz L.S."/>
            <person name="Carleton-Romer H.A."/>
            <person name="Stroika S."/>
            <person name="Kucerova Z."/>
            <person name="Roache K.F."/>
            <person name="Sabol A.L."/>
            <person name="Besser J."/>
            <person name="Gerner-Smidt P."/>
        </authorList>
    </citation>
    <scope>NUCLEOTIDE SEQUENCE [LARGE SCALE GENOMIC DNA]</scope>
    <source>
        <strain evidence="4">2015AM-1378</strain>
    </source>
</reference>
<evidence type="ECO:0000256" key="2">
    <source>
        <dbReference type="ARBA" id="ARBA00049989"/>
    </source>
</evidence>
<feature type="signal peptide" evidence="3">
    <location>
        <begin position="1"/>
        <end position="22"/>
    </location>
</feature>
<feature type="chain" id="PRO_5024827244" description="Fimbrial protein" evidence="3">
    <location>
        <begin position="23"/>
        <end position="259"/>
    </location>
</feature>
<organism evidence="4">
    <name type="scientific">Salmonella enterica</name>
    <name type="common">Salmonella choleraesuis</name>
    <dbReference type="NCBI Taxonomy" id="28901"/>
    <lineage>
        <taxon>Bacteria</taxon>
        <taxon>Pseudomonadati</taxon>
        <taxon>Pseudomonadota</taxon>
        <taxon>Gammaproteobacteria</taxon>
        <taxon>Enterobacterales</taxon>
        <taxon>Enterobacteriaceae</taxon>
        <taxon>Salmonella</taxon>
    </lineage>
</organism>
<comment type="similarity">
    <text evidence="2">Belongs to the fimbrial K88 protein family.</text>
</comment>
<evidence type="ECO:0000313" key="4">
    <source>
        <dbReference type="EMBL" id="EBT8036118.1"/>
    </source>
</evidence>
<dbReference type="Proteomes" id="UP000839917">
    <property type="component" value="Unassembled WGS sequence"/>
</dbReference>
<dbReference type="GO" id="GO:0007155">
    <property type="term" value="P:cell adhesion"/>
    <property type="evidence" value="ECO:0007669"/>
    <property type="project" value="InterPro"/>
</dbReference>
<dbReference type="AlphaFoldDB" id="A0A5V2Y5K5"/>
<dbReference type="Pfam" id="PF02432">
    <property type="entry name" value="Fimbrial_K88"/>
    <property type="match status" value="1"/>
</dbReference>
<evidence type="ECO:0000256" key="1">
    <source>
        <dbReference type="ARBA" id="ARBA00022729"/>
    </source>
</evidence>
<dbReference type="InterPro" id="IPR003467">
    <property type="entry name" value="Fimbrial_K88_FaeH"/>
</dbReference>
<dbReference type="EMBL" id="AAGZYR010000015">
    <property type="protein sequence ID" value="EBT8036118.1"/>
    <property type="molecule type" value="Genomic_DNA"/>
</dbReference>
<dbReference type="GO" id="GO:0009289">
    <property type="term" value="C:pilus"/>
    <property type="evidence" value="ECO:0007669"/>
    <property type="project" value="InterPro"/>
</dbReference>
<keyword evidence="1 3" id="KW-0732">Signal</keyword>